<reference evidence="2" key="1">
    <citation type="submission" date="2020-05" db="EMBL/GenBank/DDBJ databases">
        <authorList>
            <person name="Rincon C."/>
            <person name="Sanders R I."/>
            <person name="Robbins C."/>
            <person name="Chaturvedi A."/>
        </authorList>
    </citation>
    <scope>NUCLEOTIDE SEQUENCE</scope>
    <source>
        <strain evidence="2">CHB12</strain>
    </source>
</reference>
<accession>A0A915YWG6</accession>
<dbReference type="EMBL" id="CAGKOT010000007">
    <property type="protein sequence ID" value="CAB5350172.1"/>
    <property type="molecule type" value="Genomic_DNA"/>
</dbReference>
<dbReference type="Proteomes" id="UP000684084">
    <property type="component" value="Unassembled WGS sequence"/>
</dbReference>
<feature type="compositionally biased region" description="Basic and acidic residues" evidence="1">
    <location>
        <begin position="371"/>
        <end position="381"/>
    </location>
</feature>
<proteinExistence type="predicted"/>
<comment type="caution">
    <text evidence="2">The sequence shown here is derived from an EMBL/GenBank/DDBJ whole genome shotgun (WGS) entry which is preliminary data.</text>
</comment>
<dbReference type="AlphaFoldDB" id="A0A915YWG6"/>
<evidence type="ECO:0000313" key="2">
    <source>
        <dbReference type="EMBL" id="CAB5350172.1"/>
    </source>
</evidence>
<name>A0A915YWG6_9GLOM</name>
<feature type="region of interest" description="Disordered" evidence="1">
    <location>
        <begin position="354"/>
        <end position="399"/>
    </location>
</feature>
<dbReference type="VEuPathDB" id="FungiDB:RhiirFUN_016158"/>
<gene>
    <name evidence="2" type="ORF">CHRIB12_LOCUS4901</name>
</gene>
<protein>
    <submittedName>
        <fullName evidence="2">Uncharacterized protein</fullName>
    </submittedName>
</protein>
<evidence type="ECO:0000313" key="3">
    <source>
        <dbReference type="Proteomes" id="UP000684084"/>
    </source>
</evidence>
<evidence type="ECO:0000256" key="1">
    <source>
        <dbReference type="SAM" id="MobiDB-lite"/>
    </source>
</evidence>
<dbReference type="VEuPathDB" id="FungiDB:RhiirFUN_016653"/>
<dbReference type="OrthoDB" id="2377700at2759"/>
<organism evidence="2 3">
    <name type="scientific">Rhizophagus irregularis</name>
    <dbReference type="NCBI Taxonomy" id="588596"/>
    <lineage>
        <taxon>Eukaryota</taxon>
        <taxon>Fungi</taxon>
        <taxon>Fungi incertae sedis</taxon>
        <taxon>Mucoromycota</taxon>
        <taxon>Glomeromycotina</taxon>
        <taxon>Glomeromycetes</taxon>
        <taxon>Glomerales</taxon>
        <taxon>Glomeraceae</taxon>
        <taxon>Rhizophagus</taxon>
    </lineage>
</organism>
<sequence>MDIQPQDNIVSTTTTNAPLLPSPPSFSSTFEYSFSTKKINPYEVRDTRYNNQCCQQPAVVVLSHNRCKCNTHLPSFIIHGNKGHKTSKLPQNPSFYAHNRSYIPLNHGKEVHSTRLGISYNVITRRYNEWKGKADFYLQNVMEPTSTKTKKGVDTSRMYYKEYKFFALDDNRTQQQIKRWNRLKFSNFKSERALGQVKPFLINEHSYVYKKIQHAVERSSNHTKDPWEIERDKILRKRAKNWKRRIKMRNKKKKSLPTLPDNFTGNAISYYFSTYNINLNAYKVRRRYDLSGIREFRFGYRKAKRRYCKYQQSLRPRPPPIVEDKVIATNNSTQATFFSDKLILDFHRAHFAPRTPIQQQYPSTPEPDPLESIKDGDERPIRKPRKSRIKLPPTPGHDQ</sequence>